<dbReference type="InterPro" id="IPR012083">
    <property type="entry name" value="Arylsulfatase"/>
</dbReference>
<dbReference type="OrthoDB" id="96314at2759"/>
<keyword evidence="2" id="KW-0378">Hydrolase</keyword>
<dbReference type="PANTHER" id="PTHR43108:SF8">
    <property type="entry name" value="SD21168P"/>
    <property type="match status" value="1"/>
</dbReference>
<dbReference type="GO" id="GO:0008449">
    <property type="term" value="F:N-acetylglucosamine-6-sulfatase activity"/>
    <property type="evidence" value="ECO:0007669"/>
    <property type="project" value="TreeGrafter"/>
</dbReference>
<dbReference type="GO" id="GO:0005539">
    <property type="term" value="F:glycosaminoglycan binding"/>
    <property type="evidence" value="ECO:0007669"/>
    <property type="project" value="TreeGrafter"/>
</dbReference>
<comment type="PTM">
    <text evidence="3">The conversion to 3-oxoalanine (also known as C-formylglycine, FGly), of a serine or cysteine residue in prokaryotes and of a cysteine residue in eukaryotes, is critical for catalytic activity.</text>
</comment>
<dbReference type="GO" id="GO:0018958">
    <property type="term" value="P:phenol-containing compound metabolic process"/>
    <property type="evidence" value="ECO:0007669"/>
    <property type="project" value="InterPro"/>
</dbReference>
<dbReference type="Proteomes" id="UP000481861">
    <property type="component" value="Unassembled WGS sequence"/>
</dbReference>
<comment type="caution">
    <text evidence="6">The sequence shown here is derived from an EMBL/GenBank/DDBJ whole genome shotgun (WGS) entry which is preliminary data.</text>
</comment>
<accession>A0A7C8MHM3</accession>
<feature type="chain" id="PRO_5028900313" description="Arylsulfatase" evidence="4">
    <location>
        <begin position="24"/>
        <end position="612"/>
    </location>
</feature>
<dbReference type="PIRSF" id="PIRSF000972">
    <property type="entry name" value="Arylsulf_plant"/>
    <property type="match status" value="1"/>
</dbReference>
<evidence type="ECO:0000313" key="6">
    <source>
        <dbReference type="EMBL" id="KAF2875643.1"/>
    </source>
</evidence>
<feature type="domain" description="Sulfatase N-terminal" evidence="5">
    <location>
        <begin position="29"/>
        <end position="381"/>
    </location>
</feature>
<dbReference type="GO" id="GO:0004065">
    <property type="term" value="F:arylsulfatase activity"/>
    <property type="evidence" value="ECO:0007669"/>
    <property type="project" value="UniProtKB-UniRule"/>
</dbReference>
<evidence type="ECO:0000259" key="5">
    <source>
        <dbReference type="Pfam" id="PF00884"/>
    </source>
</evidence>
<dbReference type="SUPFAM" id="SSF53649">
    <property type="entry name" value="Alkaline phosphatase-like"/>
    <property type="match status" value="1"/>
</dbReference>
<evidence type="ECO:0000313" key="7">
    <source>
        <dbReference type="Proteomes" id="UP000481861"/>
    </source>
</evidence>
<evidence type="ECO:0000256" key="3">
    <source>
        <dbReference type="PIRSR" id="PIRSR000972-50"/>
    </source>
</evidence>
<dbReference type="InterPro" id="IPR017850">
    <property type="entry name" value="Alkaline_phosphatase_core_sf"/>
</dbReference>
<feature type="modified residue" description="3-oxoalanine (Cys)" evidence="3">
    <location>
        <position position="73"/>
    </location>
</feature>
<gene>
    <name evidence="6" type="ORF">BDV95DRAFT_603054</name>
</gene>
<dbReference type="Gene3D" id="3.40.720.10">
    <property type="entry name" value="Alkaline Phosphatase, subunit A"/>
    <property type="match status" value="1"/>
</dbReference>
<proteinExistence type="inferred from homology"/>
<keyword evidence="7" id="KW-1185">Reference proteome</keyword>
<reference evidence="6 7" key="1">
    <citation type="submission" date="2020-01" db="EMBL/GenBank/DDBJ databases">
        <authorList>
            <consortium name="DOE Joint Genome Institute"/>
            <person name="Haridas S."/>
            <person name="Albert R."/>
            <person name="Binder M."/>
            <person name="Bloem J."/>
            <person name="Labutti K."/>
            <person name="Salamov A."/>
            <person name="Andreopoulos B."/>
            <person name="Baker S.E."/>
            <person name="Barry K."/>
            <person name="Bills G."/>
            <person name="Bluhm B.H."/>
            <person name="Cannon C."/>
            <person name="Castanera R."/>
            <person name="Culley D.E."/>
            <person name="Daum C."/>
            <person name="Ezra D."/>
            <person name="Gonzalez J.B."/>
            <person name="Henrissat B."/>
            <person name="Kuo A."/>
            <person name="Liang C."/>
            <person name="Lipzen A."/>
            <person name="Lutzoni F."/>
            <person name="Magnuson J."/>
            <person name="Mondo S."/>
            <person name="Nolan M."/>
            <person name="Ohm R."/>
            <person name="Pangilinan J."/>
            <person name="Park H.-J.H."/>
            <person name="Ramirez L."/>
            <person name="Alfaro M."/>
            <person name="Sun H."/>
            <person name="Tritt A."/>
            <person name="Yoshinaga Y."/>
            <person name="Zwiers L.-H.L."/>
            <person name="Turgeon B.G."/>
            <person name="Goodwin S.B."/>
            <person name="Spatafora J.W."/>
            <person name="Crous P.W."/>
            <person name="Grigoriev I.V."/>
        </authorList>
    </citation>
    <scope>NUCLEOTIDE SEQUENCE [LARGE SCALE GENOMIC DNA]</scope>
    <source>
        <strain evidence="6 7">CBS 611.86</strain>
    </source>
</reference>
<evidence type="ECO:0000256" key="4">
    <source>
        <dbReference type="SAM" id="SignalP"/>
    </source>
</evidence>
<dbReference type="FunFam" id="3.40.720.10:FF:000051">
    <property type="entry name" value="Arylsulfatase"/>
    <property type="match status" value="1"/>
</dbReference>
<evidence type="ECO:0000256" key="1">
    <source>
        <dbReference type="ARBA" id="ARBA00008779"/>
    </source>
</evidence>
<dbReference type="InterPro" id="IPR000917">
    <property type="entry name" value="Sulfatase_N"/>
</dbReference>
<comment type="similarity">
    <text evidence="1 2">Belongs to the sulfatase family.</text>
</comment>
<name>A0A7C8MHM3_9PLEO</name>
<dbReference type="Pfam" id="PF00884">
    <property type="entry name" value="Sulfatase"/>
    <property type="match status" value="1"/>
</dbReference>
<dbReference type="EMBL" id="JAADJZ010000004">
    <property type="protein sequence ID" value="KAF2875643.1"/>
    <property type="molecule type" value="Genomic_DNA"/>
</dbReference>
<evidence type="ECO:0000256" key="2">
    <source>
        <dbReference type="PIRNR" id="PIRNR000972"/>
    </source>
</evidence>
<sequence length="612" mass="68741">MLHKAFLTSLLASGLLHSKFVIGESPTRPNVVFIVTDDQDAQWNSLDFMPQVQEHLVKKGTNYKKHYCTVSWCCPSRVSIFTGKAAHNTNVTNVQDPYGGYPQFIREGHNENWVPLWIQQAGYQTFYTGKLMNAQNITNYDEPFISGFNGSDFLLDPNTYSYMNPIFQRNHDKPIPHRNEYSTDLVKQKALGFLDDAAKDPSTPFYLTIAPIAPHSDIGFQATGGDPPFAVDVSAPISAKRHEHLFADEIIPRTPNFNPEVPSGVDWIAELPRLNAENITAADEWHRQRMRSLMAVDEMVGEVIARLERHGVLDNTYIFYSTDNGYHNGQHRLGPGKNCGFEEDINVPLVVRGPKVPKGKEVELATSHTDLGATWFKVMGIPHREDFDGAPIPLTESDIQKLSDSGKAREHVQVEYWGYTRPAESQDTDTPKYNNTYKAIRVVGQEYGFYYSVWCSSVNELYDMKADPGQMNNLFGNPGNSNTSLPNSTYAKYPTYPTEPPLVTLGNTSYPRDTLISRLDGLLLVLKTCKGKTCVSPWDTVLPGEGITTLAAAMHKQYNTYFADMPKVSFDTCLEGYLEDNEHPLWEDGMARPGQVVPKFPRAFGRSTMDLP</sequence>
<keyword evidence="4" id="KW-0732">Signal</keyword>
<comment type="catalytic activity">
    <reaction evidence="2">
        <text>an aryl sulfate + H2O = a phenol + sulfate + H(+)</text>
        <dbReference type="Rhea" id="RHEA:17261"/>
        <dbReference type="ChEBI" id="CHEBI:15377"/>
        <dbReference type="ChEBI" id="CHEBI:15378"/>
        <dbReference type="ChEBI" id="CHEBI:16189"/>
        <dbReference type="ChEBI" id="CHEBI:33853"/>
        <dbReference type="ChEBI" id="CHEBI:140317"/>
        <dbReference type="EC" id="3.1.6.1"/>
    </reaction>
</comment>
<dbReference type="PANTHER" id="PTHR43108">
    <property type="entry name" value="N-ACETYLGLUCOSAMINE-6-SULFATASE FAMILY MEMBER"/>
    <property type="match status" value="1"/>
</dbReference>
<organism evidence="6 7">
    <name type="scientific">Massariosphaeria phaeospora</name>
    <dbReference type="NCBI Taxonomy" id="100035"/>
    <lineage>
        <taxon>Eukaryota</taxon>
        <taxon>Fungi</taxon>
        <taxon>Dikarya</taxon>
        <taxon>Ascomycota</taxon>
        <taxon>Pezizomycotina</taxon>
        <taxon>Dothideomycetes</taxon>
        <taxon>Pleosporomycetidae</taxon>
        <taxon>Pleosporales</taxon>
        <taxon>Pleosporales incertae sedis</taxon>
        <taxon>Massariosphaeria</taxon>
    </lineage>
</organism>
<dbReference type="CDD" id="cd16147">
    <property type="entry name" value="G6S"/>
    <property type="match status" value="1"/>
</dbReference>
<feature type="signal peptide" evidence="4">
    <location>
        <begin position="1"/>
        <end position="23"/>
    </location>
</feature>
<dbReference type="EC" id="3.1.6.1" evidence="2"/>
<dbReference type="AlphaFoldDB" id="A0A7C8MHM3"/>
<protein>
    <recommendedName>
        <fullName evidence="2">Arylsulfatase</fullName>
        <shortName evidence="2">AS</shortName>
        <ecNumber evidence="2">3.1.6.1</ecNumber>
    </recommendedName>
    <alternativeName>
        <fullName evidence="2">Aryl-sulfate sulphohydrolase</fullName>
    </alternativeName>
</protein>